<dbReference type="EMBL" id="CASHSV030000206">
    <property type="protein sequence ID" value="CAJ2656041.1"/>
    <property type="molecule type" value="Genomic_DNA"/>
</dbReference>
<evidence type="ECO:0000313" key="1">
    <source>
        <dbReference type="EMBL" id="CAJ2656041.1"/>
    </source>
</evidence>
<accession>A0ACB0KI79</accession>
<proteinExistence type="predicted"/>
<sequence>MGDSIELLVKKLIEGNATMQLLTKQMYQQTLVLSEEIGRMREEIQKEKTIDSGSLTNSSELPSIMKNHTVAVEGIEEITDESKDDEVEVAIETSVIDSGSETMVTTMSVGLEAVDSDVKMSEAHRGREKMVVSEMQITQAVLVEIQPPPKPPDAVRSGTTLLRRVPPPKPPDMGAQVWTVLPPPQPPEPPDMGSLLWHDPPPKPPDRGDLGNGKGEKKTEANFQVFVEGWKGLEKIGVKATIGEKNPNKVRANLVISINSFLNIIMGQFHDSIWIKKEMELNSQFNSCLISVGPIHEPSIPNRIVKGVVRGFLASDLVDPTLSSTWILLIRFLECLGMGEIIVSGSTINEYPLFLYNHHCKVWEHIMNEEHYSVVFEGQTLNFWVHKIEEGKINSLSINLMKFMTKISNLGHFSKPQVAADKENYNFAIVLIMKNLKKLRD</sequence>
<organism evidence="1 2">
    <name type="scientific">Trifolium pratense</name>
    <name type="common">Red clover</name>
    <dbReference type="NCBI Taxonomy" id="57577"/>
    <lineage>
        <taxon>Eukaryota</taxon>
        <taxon>Viridiplantae</taxon>
        <taxon>Streptophyta</taxon>
        <taxon>Embryophyta</taxon>
        <taxon>Tracheophyta</taxon>
        <taxon>Spermatophyta</taxon>
        <taxon>Magnoliopsida</taxon>
        <taxon>eudicotyledons</taxon>
        <taxon>Gunneridae</taxon>
        <taxon>Pentapetalae</taxon>
        <taxon>rosids</taxon>
        <taxon>fabids</taxon>
        <taxon>Fabales</taxon>
        <taxon>Fabaceae</taxon>
        <taxon>Papilionoideae</taxon>
        <taxon>50 kb inversion clade</taxon>
        <taxon>NPAAA clade</taxon>
        <taxon>Hologalegina</taxon>
        <taxon>IRL clade</taxon>
        <taxon>Trifolieae</taxon>
        <taxon>Trifolium</taxon>
    </lineage>
</organism>
<reference evidence="1" key="1">
    <citation type="submission" date="2023-10" db="EMBL/GenBank/DDBJ databases">
        <authorList>
            <person name="Rodriguez Cubillos JULIANA M."/>
            <person name="De Vega J."/>
        </authorList>
    </citation>
    <scope>NUCLEOTIDE SEQUENCE</scope>
</reference>
<protein>
    <submittedName>
        <fullName evidence="1">Uncharacterized protein</fullName>
    </submittedName>
</protein>
<evidence type="ECO:0000313" key="2">
    <source>
        <dbReference type="Proteomes" id="UP001177021"/>
    </source>
</evidence>
<dbReference type="Proteomes" id="UP001177021">
    <property type="component" value="Unassembled WGS sequence"/>
</dbReference>
<keyword evidence="2" id="KW-1185">Reference proteome</keyword>
<gene>
    <name evidence="1" type="ORF">MILVUS5_LOCUS22870</name>
</gene>
<name>A0ACB0KI79_TRIPR</name>
<comment type="caution">
    <text evidence="1">The sequence shown here is derived from an EMBL/GenBank/DDBJ whole genome shotgun (WGS) entry which is preliminary data.</text>
</comment>